<evidence type="ECO:0000313" key="1">
    <source>
        <dbReference type="EMBL" id="CAF0740818.1"/>
    </source>
</evidence>
<sequence length="279" mass="33880">MKNESYKIEKFRLYNLSHVIIPFHIKQLKSLTENIKKWSVYRPCFEDDYFNRKMPKLIFYVGYTNDETIKNLYYKLGDLLPYFRCFSNRYSIDIVKFKFSKKRDKHIVGARLMFEHVLAKKHYLFKHASYVFYMEPDCRPIRSGWIDALQKEIGFNGFWIKGAMFRGKFEMKINKYLPNKYHINGNAIYNIGDRKFEDFYFKKLRPYIQRHNDSITAYDTDFFEYLFDLKNYDTVRMIVQNFAFTETIQNLWLTNYSVKEIRKKYPKTFLVHGGQQNGA</sequence>
<comment type="caution">
    <text evidence="1">The sequence shown here is derived from an EMBL/GenBank/DDBJ whole genome shotgun (WGS) entry which is preliminary data.</text>
</comment>
<dbReference type="EMBL" id="CAJNOC010000296">
    <property type="protein sequence ID" value="CAF0740818.1"/>
    <property type="molecule type" value="Genomic_DNA"/>
</dbReference>
<name>A0A813NJV3_9BILA</name>
<dbReference type="OrthoDB" id="540503at2759"/>
<evidence type="ECO:0000313" key="2">
    <source>
        <dbReference type="Proteomes" id="UP000663879"/>
    </source>
</evidence>
<proteinExistence type="predicted"/>
<dbReference type="Proteomes" id="UP000663879">
    <property type="component" value="Unassembled WGS sequence"/>
</dbReference>
<keyword evidence="2" id="KW-1185">Reference proteome</keyword>
<reference evidence="1" key="1">
    <citation type="submission" date="2021-02" db="EMBL/GenBank/DDBJ databases">
        <authorList>
            <person name="Nowell W R."/>
        </authorList>
    </citation>
    <scope>NUCLEOTIDE SEQUENCE</scope>
    <source>
        <strain evidence="1">Ploen Becks lab</strain>
    </source>
</reference>
<organism evidence="1 2">
    <name type="scientific">Brachionus calyciflorus</name>
    <dbReference type="NCBI Taxonomy" id="104777"/>
    <lineage>
        <taxon>Eukaryota</taxon>
        <taxon>Metazoa</taxon>
        <taxon>Spiralia</taxon>
        <taxon>Gnathifera</taxon>
        <taxon>Rotifera</taxon>
        <taxon>Eurotatoria</taxon>
        <taxon>Monogononta</taxon>
        <taxon>Pseudotrocha</taxon>
        <taxon>Ploima</taxon>
        <taxon>Brachionidae</taxon>
        <taxon>Brachionus</taxon>
    </lineage>
</organism>
<gene>
    <name evidence="1" type="ORF">OXX778_LOCUS3382</name>
</gene>
<protein>
    <submittedName>
        <fullName evidence="1">Uncharacterized protein</fullName>
    </submittedName>
</protein>
<accession>A0A813NJV3</accession>
<dbReference type="AlphaFoldDB" id="A0A813NJV3"/>